<dbReference type="RefSeq" id="WP_160795760.1">
    <property type="nucleotide sequence ID" value="NZ_WRPA01000007.1"/>
</dbReference>
<organism evidence="1 2">
    <name type="scientific">Shewanella insulae</name>
    <dbReference type="NCBI Taxonomy" id="2681496"/>
    <lineage>
        <taxon>Bacteria</taxon>
        <taxon>Pseudomonadati</taxon>
        <taxon>Pseudomonadota</taxon>
        <taxon>Gammaproteobacteria</taxon>
        <taxon>Alteromonadales</taxon>
        <taxon>Shewanellaceae</taxon>
        <taxon>Shewanella</taxon>
    </lineage>
</organism>
<evidence type="ECO:0008006" key="3">
    <source>
        <dbReference type="Google" id="ProtNLM"/>
    </source>
</evidence>
<dbReference type="Proteomes" id="UP000474778">
    <property type="component" value="Unassembled WGS sequence"/>
</dbReference>
<evidence type="ECO:0000313" key="1">
    <source>
        <dbReference type="EMBL" id="MXR68997.1"/>
    </source>
</evidence>
<reference evidence="1 2" key="1">
    <citation type="submission" date="2019-12" db="EMBL/GenBank/DDBJ databases">
        <title>Shewanella insulae sp. nov., isolated from a tidal flat.</title>
        <authorList>
            <person name="Yoon J.-H."/>
        </authorList>
    </citation>
    <scope>NUCLEOTIDE SEQUENCE [LARGE SCALE GENOMIC DNA]</scope>
    <source>
        <strain evidence="1 2">JBTF-M18</strain>
    </source>
</reference>
<proteinExistence type="predicted"/>
<sequence length="183" mass="20446">MKSPKSRGAKPLLILLLVFVLPVAVAKLVLSLNLYHGGVTNKGELLPPDTNYARLAMANPMPKHWQMIYLLPSQCDRACMNRLYILHQSQIALGRDQHRVNPIILLQADSDLAALQQSEFNFTTAQATEALSQMLTRQEIIIVDPLGSLVMRYAQVEDEQAQLMLGKAMIADLRKMLKLSRVG</sequence>
<gene>
    <name evidence="1" type="ORF">GNT65_09990</name>
</gene>
<protein>
    <recommendedName>
        <fullName evidence="3">Cytochrome oxidase assembly protein</fullName>
    </recommendedName>
</protein>
<dbReference type="AlphaFoldDB" id="A0A6L7HXF5"/>
<comment type="caution">
    <text evidence="1">The sequence shown here is derived from an EMBL/GenBank/DDBJ whole genome shotgun (WGS) entry which is preliminary data.</text>
</comment>
<accession>A0A6L7HXF5</accession>
<name>A0A6L7HXF5_9GAMM</name>
<keyword evidence="2" id="KW-1185">Reference proteome</keyword>
<evidence type="ECO:0000313" key="2">
    <source>
        <dbReference type="Proteomes" id="UP000474778"/>
    </source>
</evidence>
<dbReference type="EMBL" id="WRPA01000007">
    <property type="protein sequence ID" value="MXR68997.1"/>
    <property type="molecule type" value="Genomic_DNA"/>
</dbReference>